<dbReference type="Proteomes" id="UP001521074">
    <property type="component" value="Unassembled WGS sequence"/>
</dbReference>
<dbReference type="EMBL" id="JAJSOJ010000109">
    <property type="protein sequence ID" value="MCE0745557.1"/>
    <property type="molecule type" value="Genomic_DNA"/>
</dbReference>
<evidence type="ECO:0000313" key="2">
    <source>
        <dbReference type="Proteomes" id="UP001521074"/>
    </source>
</evidence>
<keyword evidence="2" id="KW-1185">Reference proteome</keyword>
<dbReference type="RefSeq" id="WP_232879173.1">
    <property type="nucleotide sequence ID" value="NZ_JAJSOJ010000109.1"/>
</dbReference>
<evidence type="ECO:0000313" key="1">
    <source>
        <dbReference type="EMBL" id="MCE0745557.1"/>
    </source>
</evidence>
<proteinExistence type="predicted"/>
<sequence>MARQKTALWTAYASVTGAISFQEGVGFPSGMLPVCCGEREALKGAFADCRNGDGFAVPGVSERTAEMHRYEALERLRVRMVGREGLMSYYSGMNRRDLG</sequence>
<gene>
    <name evidence="1" type="ORF">LWC05_16935</name>
</gene>
<organism evidence="1 2">
    <name type="scientific">Acetobacter sicerae</name>
    <dbReference type="NCBI Taxonomy" id="85325"/>
    <lineage>
        <taxon>Bacteria</taxon>
        <taxon>Pseudomonadati</taxon>
        <taxon>Pseudomonadota</taxon>
        <taxon>Alphaproteobacteria</taxon>
        <taxon>Acetobacterales</taxon>
        <taxon>Acetobacteraceae</taxon>
        <taxon>Acetobacter</taxon>
    </lineage>
</organism>
<accession>A0ABS8W2P5</accession>
<name>A0ABS8W2P5_9PROT</name>
<reference evidence="1 2" key="1">
    <citation type="submission" date="2021-12" db="EMBL/GenBank/DDBJ databases">
        <title>Genome sequence of Acetobacter sicerae DmPark20a_162.</title>
        <authorList>
            <person name="Chaston J.M."/>
        </authorList>
    </citation>
    <scope>NUCLEOTIDE SEQUENCE [LARGE SCALE GENOMIC DNA]</scope>
    <source>
        <strain evidence="1 2">DmPark20a_162</strain>
    </source>
</reference>
<comment type="caution">
    <text evidence="1">The sequence shown here is derived from an EMBL/GenBank/DDBJ whole genome shotgun (WGS) entry which is preliminary data.</text>
</comment>
<protein>
    <submittedName>
        <fullName evidence="1">Uncharacterized protein</fullName>
    </submittedName>
</protein>